<evidence type="ECO:0000313" key="1">
    <source>
        <dbReference type="EMBL" id="CAA9301391.1"/>
    </source>
</evidence>
<organism evidence="1">
    <name type="scientific">uncultured Leptolyngbya sp</name>
    <dbReference type="NCBI Taxonomy" id="332963"/>
    <lineage>
        <taxon>Bacteria</taxon>
        <taxon>Bacillati</taxon>
        <taxon>Cyanobacteriota</taxon>
        <taxon>Cyanophyceae</taxon>
        <taxon>Leptolyngbyales</taxon>
        <taxon>Leptolyngbyaceae</taxon>
        <taxon>Leptolyngbya group</taxon>
        <taxon>Leptolyngbya</taxon>
        <taxon>environmental samples</taxon>
    </lineage>
</organism>
<reference evidence="1" key="1">
    <citation type="submission" date="2020-02" db="EMBL/GenBank/DDBJ databases">
        <authorList>
            <person name="Meier V. D."/>
        </authorList>
    </citation>
    <scope>NUCLEOTIDE SEQUENCE</scope>
    <source>
        <strain evidence="1">AVDCRST_MAG94</strain>
    </source>
</reference>
<name>A0A6J4KCT5_9CYAN</name>
<gene>
    <name evidence="1" type="ORF">AVDCRST_MAG94-376</name>
</gene>
<accession>A0A6J4KCT5</accession>
<dbReference type="AlphaFoldDB" id="A0A6J4KCT5"/>
<dbReference type="EMBL" id="CADCTY010000133">
    <property type="protein sequence ID" value="CAA9301391.1"/>
    <property type="molecule type" value="Genomic_DNA"/>
</dbReference>
<sequence length="51" mass="5769">MAKALEDLTPKIVAAIEAKQRPCEILAAFPISRTRLYELRRSLEQQQQTAA</sequence>
<proteinExistence type="predicted"/>
<protein>
    <submittedName>
        <fullName evidence="1">Uncharacterized protein</fullName>
    </submittedName>
</protein>